<reference evidence="3 4" key="1">
    <citation type="journal article" date="2014" name="MBio">
        <title>The Ordospora colligata genome; evolution of extreme reduction in microsporidia and host-to-parasite horizontal gene transfer.</title>
        <authorList>
            <person name="Pombert J.-F."/>
            <person name="Haag K.L."/>
            <person name="Beidas S."/>
            <person name="Ebert D."/>
            <person name="Keeling P.J."/>
        </authorList>
    </citation>
    <scope>NUCLEOTIDE SEQUENCE [LARGE SCALE GENOMIC DNA]</scope>
    <source>
        <strain evidence="3 4">OC4</strain>
    </source>
</reference>
<dbReference type="InterPro" id="IPR027417">
    <property type="entry name" value="P-loop_NTPase"/>
</dbReference>
<dbReference type="SMART" id="SM00174">
    <property type="entry name" value="RHO"/>
    <property type="match status" value="1"/>
</dbReference>
<dbReference type="SUPFAM" id="SSF52540">
    <property type="entry name" value="P-loop containing nucleoside triphosphate hydrolases"/>
    <property type="match status" value="1"/>
</dbReference>
<dbReference type="FunFam" id="3.40.50.300:FF:001462">
    <property type="entry name" value="Small GTP-binding protein, putative"/>
    <property type="match status" value="1"/>
</dbReference>
<dbReference type="SMART" id="SM00175">
    <property type="entry name" value="RAB"/>
    <property type="match status" value="1"/>
</dbReference>
<sequence>MSISKIDYRYKIIVLGESDVGKTCLLHKYKEDDFKQSLMTTIGVDTVSKSIVLDGKNIMLNIWDTAGQERFFSITKSYYRNADGILLVFDVSDERTFSCVDRWVSRIREETSNVPLFLVGNKKDKVASSTYNAMENKFKQKAEQIGARYYTTSAKTGENVSCIFEDMATDLLEKQALGRRWDPQNLFVLPKGTKRDRIKHKCCF</sequence>
<dbReference type="OrthoDB" id="9989112at2759"/>
<dbReference type="Proteomes" id="UP000031056">
    <property type="component" value="Unassembled WGS sequence"/>
</dbReference>
<protein>
    <submittedName>
        <fullName evidence="3">Rab GTPase</fullName>
    </submittedName>
</protein>
<comment type="caution">
    <text evidence="3">The sequence shown here is derived from an EMBL/GenBank/DDBJ whole genome shotgun (WGS) entry which is preliminary data.</text>
</comment>
<dbReference type="GO" id="GO:0003924">
    <property type="term" value="F:GTPase activity"/>
    <property type="evidence" value="ECO:0007669"/>
    <property type="project" value="InterPro"/>
</dbReference>
<dbReference type="Pfam" id="PF00071">
    <property type="entry name" value="Ras"/>
    <property type="match status" value="1"/>
</dbReference>
<dbReference type="PROSITE" id="PS51421">
    <property type="entry name" value="RAS"/>
    <property type="match status" value="1"/>
</dbReference>
<dbReference type="EMBL" id="JOKQ01000002">
    <property type="protein sequence ID" value="KHN70341.1"/>
    <property type="molecule type" value="Genomic_DNA"/>
</dbReference>
<proteinExistence type="predicted"/>
<keyword evidence="4" id="KW-1185">Reference proteome</keyword>
<dbReference type="VEuPathDB" id="MicrosporidiaDB:M896_021810"/>
<dbReference type="InterPro" id="IPR001806">
    <property type="entry name" value="Small_GTPase"/>
</dbReference>
<dbReference type="HOGENOM" id="CLU_041217_23_1_1"/>
<dbReference type="PRINTS" id="PR00449">
    <property type="entry name" value="RASTRNSFRMNG"/>
</dbReference>
<dbReference type="PROSITE" id="PS51419">
    <property type="entry name" value="RAB"/>
    <property type="match status" value="1"/>
</dbReference>
<dbReference type="PANTHER" id="PTHR47977">
    <property type="entry name" value="RAS-RELATED PROTEIN RAB"/>
    <property type="match status" value="1"/>
</dbReference>
<dbReference type="PROSITE" id="PS51420">
    <property type="entry name" value="RHO"/>
    <property type="match status" value="1"/>
</dbReference>
<dbReference type="PROSITE" id="PS51417">
    <property type="entry name" value="ARF"/>
    <property type="match status" value="1"/>
</dbReference>
<dbReference type="STRING" id="1354746.A0A0B2UH04"/>
<dbReference type="GeneID" id="26261276"/>
<dbReference type="Gene3D" id="3.40.50.300">
    <property type="entry name" value="P-loop containing nucleotide triphosphate hydrolases"/>
    <property type="match status" value="1"/>
</dbReference>
<dbReference type="CDD" id="cd00154">
    <property type="entry name" value="Rab"/>
    <property type="match status" value="1"/>
</dbReference>
<dbReference type="InterPro" id="IPR050227">
    <property type="entry name" value="Rab"/>
</dbReference>
<keyword evidence="2" id="KW-0342">GTP-binding</keyword>
<dbReference type="SMART" id="SM00177">
    <property type="entry name" value="ARF"/>
    <property type="match status" value="1"/>
</dbReference>
<dbReference type="InterPro" id="IPR005225">
    <property type="entry name" value="Small_GTP-bd"/>
</dbReference>
<evidence type="ECO:0000313" key="3">
    <source>
        <dbReference type="EMBL" id="KHN70341.1"/>
    </source>
</evidence>
<keyword evidence="1" id="KW-0547">Nucleotide-binding</keyword>
<evidence type="ECO:0000256" key="2">
    <source>
        <dbReference type="ARBA" id="ARBA00023134"/>
    </source>
</evidence>
<dbReference type="SMART" id="SM00176">
    <property type="entry name" value="RAN"/>
    <property type="match status" value="1"/>
</dbReference>
<dbReference type="NCBIfam" id="TIGR00231">
    <property type="entry name" value="small_GTP"/>
    <property type="match status" value="1"/>
</dbReference>
<dbReference type="GO" id="GO:0005525">
    <property type="term" value="F:GTP binding"/>
    <property type="evidence" value="ECO:0007669"/>
    <property type="project" value="UniProtKB-KW"/>
</dbReference>
<dbReference type="RefSeq" id="XP_014564383.1">
    <property type="nucleotide sequence ID" value="XM_014708897.1"/>
</dbReference>
<name>A0A0B2UH04_9MICR</name>
<dbReference type="InParanoid" id="A0A0B2UH04"/>
<evidence type="ECO:0000256" key="1">
    <source>
        <dbReference type="ARBA" id="ARBA00022741"/>
    </source>
</evidence>
<organism evidence="3 4">
    <name type="scientific">Ordospora colligata OC4</name>
    <dbReference type="NCBI Taxonomy" id="1354746"/>
    <lineage>
        <taxon>Eukaryota</taxon>
        <taxon>Fungi</taxon>
        <taxon>Fungi incertae sedis</taxon>
        <taxon>Microsporidia</taxon>
        <taxon>Ordosporidae</taxon>
        <taxon>Ordospora</taxon>
    </lineage>
</organism>
<evidence type="ECO:0000313" key="4">
    <source>
        <dbReference type="Proteomes" id="UP000031056"/>
    </source>
</evidence>
<accession>A0A0B2UH04</accession>
<dbReference type="AlphaFoldDB" id="A0A0B2UH04"/>
<gene>
    <name evidence="3" type="ORF">M896_021810</name>
</gene>
<dbReference type="SMART" id="SM00173">
    <property type="entry name" value="RAS"/>
    <property type="match status" value="1"/>
</dbReference>